<dbReference type="InterPro" id="IPR023213">
    <property type="entry name" value="CAT-like_dom_sf"/>
</dbReference>
<evidence type="ECO:0008006" key="3">
    <source>
        <dbReference type="Google" id="ProtNLM"/>
    </source>
</evidence>
<comment type="caution">
    <text evidence="1">The sequence shown here is derived from an EMBL/GenBank/DDBJ whole genome shotgun (WGS) entry which is preliminary data.</text>
</comment>
<dbReference type="PANTHER" id="PTHR28037">
    <property type="entry name" value="ALCOHOL O-ACETYLTRANSFERASE 1-RELATED"/>
    <property type="match status" value="1"/>
</dbReference>
<evidence type="ECO:0000313" key="2">
    <source>
        <dbReference type="Proteomes" id="UP001487740"/>
    </source>
</evidence>
<dbReference type="Gene3D" id="3.30.559.10">
    <property type="entry name" value="Chloramphenicol acetyltransferase-like domain"/>
    <property type="match status" value="1"/>
</dbReference>
<dbReference type="AlphaFoldDB" id="A0AAW0TAG3"/>
<name>A0AAW0TAG3_SCYPA</name>
<dbReference type="InterPro" id="IPR052058">
    <property type="entry name" value="Alcohol_O-acetyltransferase"/>
</dbReference>
<dbReference type="Proteomes" id="UP001487740">
    <property type="component" value="Unassembled WGS sequence"/>
</dbReference>
<evidence type="ECO:0000313" key="1">
    <source>
        <dbReference type="EMBL" id="KAK8384264.1"/>
    </source>
</evidence>
<proteinExistence type="predicted"/>
<dbReference type="Gene3D" id="3.30.559.30">
    <property type="entry name" value="Nonribosomal peptide synthetase, condensation domain"/>
    <property type="match status" value="1"/>
</dbReference>
<dbReference type="PANTHER" id="PTHR28037:SF1">
    <property type="entry name" value="ALCOHOL O-ACETYLTRANSFERASE 1-RELATED"/>
    <property type="match status" value="1"/>
</dbReference>
<sequence>MAVDSSVVWLRPATEIEKYNYRDFNVTVIEMTLRSSVPLSDSQIREALHHVFRKVPSLRTCFRKHGCTLWACDMNRDYLDFQVTETEDLVPAMEALLQHRFPTTEGPLWCARLLPAGVPARCSRPYLAAAFPYCRTLLLANHHAIADGVTNVFVTDKFLRVLDDVVAGKSITDSAQLGKLVAGEETKVVLTKAIESHFESQIVLRDLDITTTQNFISKCKEENVTVNSGLTAVLNVSLVDFLRQEGLEQEFYHIHEVHAVNLRRYWSGDTMGTLGVHVMDIDNVVSTPANWRGNFWAYARNINKNIGQGLQVKEVMKHLVFKVGSSAADHSSERSLLKSDHGVSNLGNIDHLIPTEGQYVRITHIIGTSALWVDHMLHMFNTLRGCLMYSLTYASNVFSRENAHKLVDITFDNLMTVMAISSSKM</sequence>
<protein>
    <recommendedName>
        <fullName evidence="3">Condensation domain-containing protein</fullName>
    </recommendedName>
</protein>
<accession>A0AAW0TAG3</accession>
<dbReference type="SUPFAM" id="SSF52777">
    <property type="entry name" value="CoA-dependent acyltransferases"/>
    <property type="match status" value="2"/>
</dbReference>
<organism evidence="1 2">
    <name type="scientific">Scylla paramamosain</name>
    <name type="common">Mud crab</name>
    <dbReference type="NCBI Taxonomy" id="85552"/>
    <lineage>
        <taxon>Eukaryota</taxon>
        <taxon>Metazoa</taxon>
        <taxon>Ecdysozoa</taxon>
        <taxon>Arthropoda</taxon>
        <taxon>Crustacea</taxon>
        <taxon>Multicrustacea</taxon>
        <taxon>Malacostraca</taxon>
        <taxon>Eumalacostraca</taxon>
        <taxon>Eucarida</taxon>
        <taxon>Decapoda</taxon>
        <taxon>Pleocyemata</taxon>
        <taxon>Brachyura</taxon>
        <taxon>Eubrachyura</taxon>
        <taxon>Portunoidea</taxon>
        <taxon>Portunidae</taxon>
        <taxon>Portuninae</taxon>
        <taxon>Scylla</taxon>
    </lineage>
</organism>
<gene>
    <name evidence="1" type="ORF">O3P69_009195</name>
</gene>
<dbReference type="EMBL" id="JARAKH010000035">
    <property type="protein sequence ID" value="KAK8384264.1"/>
    <property type="molecule type" value="Genomic_DNA"/>
</dbReference>
<reference evidence="1 2" key="1">
    <citation type="submission" date="2023-03" db="EMBL/GenBank/DDBJ databases">
        <title>High-quality genome of Scylla paramamosain provides insights in environmental adaptation.</title>
        <authorList>
            <person name="Zhang L."/>
        </authorList>
    </citation>
    <scope>NUCLEOTIDE SEQUENCE [LARGE SCALE GENOMIC DNA]</scope>
    <source>
        <strain evidence="1">LZ_2023a</strain>
        <tissue evidence="1">Muscle</tissue>
    </source>
</reference>
<keyword evidence="2" id="KW-1185">Reference proteome</keyword>